<dbReference type="SUPFAM" id="SSF51419">
    <property type="entry name" value="PLP-binding barrel"/>
    <property type="match status" value="1"/>
</dbReference>
<evidence type="ECO:0000259" key="3">
    <source>
        <dbReference type="Pfam" id="PF02784"/>
    </source>
</evidence>
<feature type="domain" description="Orn/DAP/Arg decarboxylase 2 N-terminal" evidence="3">
    <location>
        <begin position="36"/>
        <end position="281"/>
    </location>
</feature>
<dbReference type="STRING" id="1637975.AN957_04730"/>
<dbReference type="Gene3D" id="3.20.20.10">
    <property type="entry name" value="Alanine racemase"/>
    <property type="match status" value="1"/>
</dbReference>
<gene>
    <name evidence="4" type="ORF">AN957_04730</name>
</gene>
<dbReference type="Proteomes" id="UP000050996">
    <property type="component" value="Unassembled WGS sequence"/>
</dbReference>
<dbReference type="InterPro" id="IPR022644">
    <property type="entry name" value="De-COase2_N"/>
</dbReference>
<dbReference type="AlphaFoldDB" id="A0A0Q3VJP0"/>
<dbReference type="Gene3D" id="2.40.37.10">
    <property type="entry name" value="Lyase, Ornithine Decarboxylase, Chain A, domain 1"/>
    <property type="match status" value="1"/>
</dbReference>
<protein>
    <submittedName>
        <fullName evidence="4">Diaminopimelate decarboxylase</fullName>
    </submittedName>
</protein>
<proteinExistence type="predicted"/>
<evidence type="ECO:0000256" key="1">
    <source>
        <dbReference type="ARBA" id="ARBA00001933"/>
    </source>
</evidence>
<dbReference type="PANTHER" id="PTHR43727">
    <property type="entry name" value="DIAMINOPIMELATE DECARBOXYLASE"/>
    <property type="match status" value="1"/>
</dbReference>
<comment type="caution">
    <text evidence="4">The sequence shown here is derived from an EMBL/GenBank/DDBJ whole genome shotgun (WGS) entry which is preliminary data.</text>
</comment>
<reference evidence="4 5" key="1">
    <citation type="submission" date="2015-09" db="EMBL/GenBank/DDBJ databases">
        <title>Genome sequencing project for genomic taxonomy and phylogenomics of Bacillus-like bacteria.</title>
        <authorList>
            <person name="Liu B."/>
            <person name="Wang J."/>
            <person name="Zhu Y."/>
            <person name="Liu G."/>
            <person name="Chen Q."/>
            <person name="Chen Z."/>
            <person name="Lan J."/>
            <person name="Che J."/>
            <person name="Ge C."/>
            <person name="Shi H."/>
            <person name="Pan Z."/>
            <person name="Liu X."/>
        </authorList>
    </citation>
    <scope>NUCLEOTIDE SEQUENCE [LARGE SCALE GENOMIC DNA]</scope>
    <source>
        <strain evidence="4 5">FJAT-18043</strain>
    </source>
</reference>
<dbReference type="EMBL" id="LJIX01000006">
    <property type="protein sequence ID" value="KQL21794.1"/>
    <property type="molecule type" value="Genomic_DNA"/>
</dbReference>
<organism evidence="4 5">
    <name type="scientific">Cytobacillus solani</name>
    <dbReference type="NCBI Taxonomy" id="1637975"/>
    <lineage>
        <taxon>Bacteria</taxon>
        <taxon>Bacillati</taxon>
        <taxon>Bacillota</taxon>
        <taxon>Bacilli</taxon>
        <taxon>Bacillales</taxon>
        <taxon>Bacillaceae</taxon>
        <taxon>Cytobacillus</taxon>
    </lineage>
</organism>
<evidence type="ECO:0000256" key="2">
    <source>
        <dbReference type="ARBA" id="ARBA00022898"/>
    </source>
</evidence>
<dbReference type="SUPFAM" id="SSF50621">
    <property type="entry name" value="Alanine racemase C-terminal domain-like"/>
    <property type="match status" value="1"/>
</dbReference>
<dbReference type="RefSeq" id="WP_056687053.1">
    <property type="nucleotide sequence ID" value="NZ_CP041305.1"/>
</dbReference>
<dbReference type="Pfam" id="PF02784">
    <property type="entry name" value="Orn_Arg_deC_N"/>
    <property type="match status" value="1"/>
</dbReference>
<dbReference type="GO" id="GO:0009089">
    <property type="term" value="P:lysine biosynthetic process via diaminopimelate"/>
    <property type="evidence" value="ECO:0007669"/>
    <property type="project" value="TreeGrafter"/>
</dbReference>
<name>A0A0Q3VJP0_9BACI</name>
<comment type="cofactor">
    <cofactor evidence="1">
        <name>pyridoxal 5'-phosphate</name>
        <dbReference type="ChEBI" id="CHEBI:597326"/>
    </cofactor>
</comment>
<dbReference type="InterPro" id="IPR029066">
    <property type="entry name" value="PLP-binding_barrel"/>
</dbReference>
<dbReference type="GO" id="GO:0008836">
    <property type="term" value="F:diaminopimelate decarboxylase activity"/>
    <property type="evidence" value="ECO:0007669"/>
    <property type="project" value="TreeGrafter"/>
</dbReference>
<sequence length="418" mass="47572">MKLNYAKVFQLEAEYGSSFYLMDVDKLKGNYRKIEEAFTSQYPKCIIGYSYKTNYLPYLCKELSRLGAYAEVVSRLEYDLAIKVGENPERIIFNGPVKTKDDIFKALHNRSILNIDSLYEIEYVKEYCLNHPEEMIKIGLRLNFPLSDGGESVLQDGYEVGRFGICVENGNLQTAINMLSDVRNAKIVGLHGHFSTKTRSVKTYRLITKKLCVLAKYFFKDTIEYIDIGGGFYGELPKGFHLTAPSFNDYAEAIGETMIKEFAGWEKKPLLIIEPGISMVANVFRFAAKVIEVKNVRDKTFVLVDGSVHNIKPTMHKNNLPMQVITQNEGGNRNIQKTFSIVGYTCMEKDYLAHNVVTPIPSIGDYVLFNNVGAYTIVFNPPFIKERPAIIAIKDGETIVARKKETIKEFFNEALYLF</sequence>
<keyword evidence="2" id="KW-0663">Pyridoxal phosphate</keyword>
<evidence type="ECO:0000313" key="5">
    <source>
        <dbReference type="Proteomes" id="UP000050996"/>
    </source>
</evidence>
<dbReference type="InterPro" id="IPR009006">
    <property type="entry name" value="Ala_racemase/Decarboxylase_C"/>
</dbReference>
<keyword evidence="5" id="KW-1185">Reference proteome</keyword>
<dbReference type="PANTHER" id="PTHR43727:SF2">
    <property type="entry name" value="GROUP IV DECARBOXYLASE"/>
    <property type="match status" value="1"/>
</dbReference>
<evidence type="ECO:0000313" key="4">
    <source>
        <dbReference type="EMBL" id="KQL21794.1"/>
    </source>
</evidence>
<accession>A0A0Q3VJP0</accession>
<dbReference type="PATRIC" id="fig|1637975.4.peg.633"/>